<name>A0AAD7QM04_9ASCO</name>
<dbReference type="Proteomes" id="UP001217417">
    <property type="component" value="Unassembled WGS sequence"/>
</dbReference>
<sequence length="194" mass="21349">MDAIETRVAKLEHYLALVQTSTSSVRPHVPGISVIEHLASLFQSIQSLVQEDSILQKYLALDPNLVDDKRSKRAPNEAQAAHQTTIALAHSNDIAYLSSSLPTVTSLAEITLNSPQVWIRSVEQAFEVTALHGQMIAVEQEAALLIVRSVALFERLLARSVAGANQAWAEIEDRLGAIDRSIRRYETSLIGDQQ</sequence>
<evidence type="ECO:0000313" key="1">
    <source>
        <dbReference type="EMBL" id="KAJ8097767.1"/>
    </source>
</evidence>
<dbReference type="RefSeq" id="XP_056041217.1">
    <property type="nucleotide sequence ID" value="XM_056185451.1"/>
</dbReference>
<evidence type="ECO:0000313" key="2">
    <source>
        <dbReference type="Proteomes" id="UP001217417"/>
    </source>
</evidence>
<reference evidence="1" key="1">
    <citation type="submission" date="2023-03" db="EMBL/GenBank/DDBJ databases">
        <title>Near-Complete genome sequence of Lipomyces tetrasporous NRRL Y-64009, an oleaginous yeast capable of growing on lignocellulosic hydrolysates.</title>
        <authorList>
            <consortium name="Lawrence Berkeley National Laboratory"/>
            <person name="Jagtap S.S."/>
            <person name="Liu J.-J."/>
            <person name="Walukiewicz H.E."/>
            <person name="Pangilinan J."/>
            <person name="Lipzen A."/>
            <person name="Ahrendt S."/>
            <person name="Koriabine M."/>
            <person name="Cobaugh K."/>
            <person name="Salamov A."/>
            <person name="Yoshinaga Y."/>
            <person name="Ng V."/>
            <person name="Daum C."/>
            <person name="Grigoriev I.V."/>
            <person name="Slininger P.J."/>
            <person name="Dien B.S."/>
            <person name="Jin Y.-S."/>
            <person name="Rao C.V."/>
        </authorList>
    </citation>
    <scope>NUCLEOTIDE SEQUENCE</scope>
    <source>
        <strain evidence="1">NRRL Y-64009</strain>
    </source>
</reference>
<gene>
    <name evidence="1" type="ORF">POJ06DRAFT_21172</name>
</gene>
<dbReference type="GeneID" id="80880617"/>
<keyword evidence="2" id="KW-1185">Reference proteome</keyword>
<organism evidence="1 2">
    <name type="scientific">Lipomyces tetrasporus</name>
    <dbReference type="NCBI Taxonomy" id="54092"/>
    <lineage>
        <taxon>Eukaryota</taxon>
        <taxon>Fungi</taxon>
        <taxon>Dikarya</taxon>
        <taxon>Ascomycota</taxon>
        <taxon>Saccharomycotina</taxon>
        <taxon>Lipomycetes</taxon>
        <taxon>Lipomycetales</taxon>
        <taxon>Lipomycetaceae</taxon>
        <taxon>Lipomyces</taxon>
    </lineage>
</organism>
<accession>A0AAD7QM04</accession>
<dbReference type="EMBL" id="JARPMG010000010">
    <property type="protein sequence ID" value="KAJ8097767.1"/>
    <property type="molecule type" value="Genomic_DNA"/>
</dbReference>
<dbReference type="AlphaFoldDB" id="A0AAD7QM04"/>
<proteinExistence type="predicted"/>
<comment type="caution">
    <text evidence="1">The sequence shown here is derived from an EMBL/GenBank/DDBJ whole genome shotgun (WGS) entry which is preliminary data.</text>
</comment>
<protein>
    <submittedName>
        <fullName evidence="1">Uncharacterized protein</fullName>
    </submittedName>
</protein>